<feature type="transmembrane region" description="Helical" evidence="1">
    <location>
        <begin position="109"/>
        <end position="128"/>
    </location>
</feature>
<sequence>MHVAYKLCVRFYEKAPRNSMYDSYDTNAALWWNLATIMKSQDRLHSTFGNPENLAACVLVSISGKLHRYLNQSGRASLFQLRPSRNEKLAKRDWASEIDIHGKEAQTDYALAEVVAAMSVLLLLIGYVSRSLAPPCS</sequence>
<accession>A0A553I3Z8</accession>
<dbReference type="Proteomes" id="UP000319160">
    <property type="component" value="Unassembled WGS sequence"/>
</dbReference>
<evidence type="ECO:0000313" key="2">
    <source>
        <dbReference type="EMBL" id="TRX94903.1"/>
    </source>
</evidence>
<evidence type="ECO:0000256" key="1">
    <source>
        <dbReference type="SAM" id="Phobius"/>
    </source>
</evidence>
<keyword evidence="1" id="KW-1133">Transmembrane helix</keyword>
<organism evidence="2 3">
    <name type="scientific">Xylaria flabelliformis</name>
    <dbReference type="NCBI Taxonomy" id="2512241"/>
    <lineage>
        <taxon>Eukaryota</taxon>
        <taxon>Fungi</taxon>
        <taxon>Dikarya</taxon>
        <taxon>Ascomycota</taxon>
        <taxon>Pezizomycotina</taxon>
        <taxon>Sordariomycetes</taxon>
        <taxon>Xylariomycetidae</taxon>
        <taxon>Xylariales</taxon>
        <taxon>Xylariaceae</taxon>
        <taxon>Xylaria</taxon>
    </lineage>
</organism>
<dbReference type="AlphaFoldDB" id="A0A553I3Z8"/>
<evidence type="ECO:0000313" key="3">
    <source>
        <dbReference type="Proteomes" id="UP000319160"/>
    </source>
</evidence>
<name>A0A553I3Z8_9PEZI</name>
<proteinExistence type="predicted"/>
<protein>
    <submittedName>
        <fullName evidence="2">Uncharacterized protein</fullName>
    </submittedName>
</protein>
<dbReference type="EMBL" id="VFLP01000019">
    <property type="protein sequence ID" value="TRX94903.1"/>
    <property type="molecule type" value="Genomic_DNA"/>
</dbReference>
<reference evidence="3" key="1">
    <citation type="submission" date="2019-06" db="EMBL/GenBank/DDBJ databases">
        <title>Draft genome sequence of the griseofulvin-producing fungus Xylaria cubensis strain G536.</title>
        <authorList>
            <person name="Mead M.E."/>
            <person name="Raja H.A."/>
            <person name="Steenwyk J.L."/>
            <person name="Knowles S.L."/>
            <person name="Oberlies N.H."/>
            <person name="Rokas A."/>
        </authorList>
    </citation>
    <scope>NUCLEOTIDE SEQUENCE [LARGE SCALE GENOMIC DNA]</scope>
    <source>
        <strain evidence="3">G536</strain>
    </source>
</reference>
<comment type="caution">
    <text evidence="2">The sequence shown here is derived from an EMBL/GenBank/DDBJ whole genome shotgun (WGS) entry which is preliminary data.</text>
</comment>
<gene>
    <name evidence="2" type="ORF">FHL15_004364</name>
</gene>
<keyword evidence="1" id="KW-0472">Membrane</keyword>
<keyword evidence="3" id="KW-1185">Reference proteome</keyword>
<keyword evidence="1" id="KW-0812">Transmembrane</keyword>